<dbReference type="EnsemblPlants" id="LPERR07G02590.1">
    <property type="protein sequence ID" value="LPERR07G02590.1"/>
    <property type="gene ID" value="LPERR07G02590"/>
</dbReference>
<accession>A0A0D9WVF5</accession>
<reference evidence="2" key="2">
    <citation type="submission" date="2013-12" db="EMBL/GenBank/DDBJ databases">
        <authorList>
            <person name="Yu Y."/>
            <person name="Lee S."/>
            <person name="de Baynast K."/>
            <person name="Wissotski M."/>
            <person name="Liu L."/>
            <person name="Talag J."/>
            <person name="Goicoechea J."/>
            <person name="Angelova A."/>
            <person name="Jetty R."/>
            <person name="Kudrna D."/>
            <person name="Golser W."/>
            <person name="Rivera L."/>
            <person name="Zhang J."/>
            <person name="Wing R."/>
        </authorList>
    </citation>
    <scope>NUCLEOTIDE SEQUENCE</scope>
</reference>
<dbReference type="Gramene" id="LPERR07G02590.1">
    <property type="protein sequence ID" value="LPERR07G02590.1"/>
    <property type="gene ID" value="LPERR07G02590"/>
</dbReference>
<reference evidence="1" key="3">
    <citation type="submission" date="2015-04" db="UniProtKB">
        <authorList>
            <consortium name="EnsemblPlants"/>
        </authorList>
    </citation>
    <scope>IDENTIFICATION</scope>
</reference>
<reference evidence="1 2" key="1">
    <citation type="submission" date="2012-08" db="EMBL/GenBank/DDBJ databases">
        <title>Oryza genome evolution.</title>
        <authorList>
            <person name="Wing R.A."/>
        </authorList>
    </citation>
    <scope>NUCLEOTIDE SEQUENCE</scope>
</reference>
<keyword evidence="2" id="KW-1185">Reference proteome</keyword>
<dbReference type="HOGENOM" id="CLU_2964172_0_0_1"/>
<name>A0A0D9WVF5_9ORYZ</name>
<proteinExistence type="predicted"/>
<dbReference type="Proteomes" id="UP000032180">
    <property type="component" value="Chromosome 7"/>
</dbReference>
<sequence length="59" mass="6972">MVRWPASTGGAIYTVLMRRVLQRLQSEEIKSPGLYTEDRYIHQSSFQFGRIQYLCLYLT</sequence>
<dbReference type="AlphaFoldDB" id="A0A0D9WVF5"/>
<evidence type="ECO:0000313" key="1">
    <source>
        <dbReference type="EnsemblPlants" id="LPERR07G02590.1"/>
    </source>
</evidence>
<organism evidence="1 2">
    <name type="scientific">Leersia perrieri</name>
    <dbReference type="NCBI Taxonomy" id="77586"/>
    <lineage>
        <taxon>Eukaryota</taxon>
        <taxon>Viridiplantae</taxon>
        <taxon>Streptophyta</taxon>
        <taxon>Embryophyta</taxon>
        <taxon>Tracheophyta</taxon>
        <taxon>Spermatophyta</taxon>
        <taxon>Magnoliopsida</taxon>
        <taxon>Liliopsida</taxon>
        <taxon>Poales</taxon>
        <taxon>Poaceae</taxon>
        <taxon>BOP clade</taxon>
        <taxon>Oryzoideae</taxon>
        <taxon>Oryzeae</taxon>
        <taxon>Oryzinae</taxon>
        <taxon>Leersia</taxon>
    </lineage>
</organism>
<protein>
    <submittedName>
        <fullName evidence="1">Uncharacterized protein</fullName>
    </submittedName>
</protein>
<evidence type="ECO:0000313" key="2">
    <source>
        <dbReference type="Proteomes" id="UP000032180"/>
    </source>
</evidence>